<dbReference type="GO" id="GO:0072686">
    <property type="term" value="C:mitotic spindle"/>
    <property type="evidence" value="ECO:0007669"/>
    <property type="project" value="TreeGrafter"/>
</dbReference>
<dbReference type="OrthoDB" id="10255632at2759"/>
<reference evidence="6 7" key="1">
    <citation type="submission" date="2016-09" db="EMBL/GenBank/DDBJ databases">
        <title>Extensive genetic diversity and differential bi-allelic expression allows diatom success in the polar Southern Ocean.</title>
        <authorList>
            <consortium name="DOE Joint Genome Institute"/>
            <person name="Mock T."/>
            <person name="Otillar R.P."/>
            <person name="Strauss J."/>
            <person name="Dupont C."/>
            <person name="Frickenhaus S."/>
            <person name="Maumus F."/>
            <person name="Mcmullan M."/>
            <person name="Sanges R."/>
            <person name="Schmutz J."/>
            <person name="Toseland A."/>
            <person name="Valas R."/>
            <person name="Veluchamy A."/>
            <person name="Ward B.J."/>
            <person name="Allen A."/>
            <person name="Barry K."/>
            <person name="Falciatore A."/>
            <person name="Ferrante M."/>
            <person name="Fortunato A.E."/>
            <person name="Gloeckner G."/>
            <person name="Gruber A."/>
            <person name="Hipkin R."/>
            <person name="Janech M."/>
            <person name="Kroth P."/>
            <person name="Leese F."/>
            <person name="Lindquist E."/>
            <person name="Lyon B.R."/>
            <person name="Martin J."/>
            <person name="Mayer C."/>
            <person name="Parker M."/>
            <person name="Quesneville H."/>
            <person name="Raymond J."/>
            <person name="Uhlig C."/>
            <person name="Valentin K.U."/>
            <person name="Worden A.Z."/>
            <person name="Armbrust E.V."/>
            <person name="Bowler C."/>
            <person name="Green B."/>
            <person name="Moulton V."/>
            <person name="Van Oosterhout C."/>
            <person name="Grigoriev I."/>
        </authorList>
    </citation>
    <scope>NUCLEOTIDE SEQUENCE [LARGE SCALE GENOMIC DNA]</scope>
    <source>
        <strain evidence="6 7">CCMP1102</strain>
    </source>
</reference>
<dbReference type="GO" id="GO:0006508">
    <property type="term" value="P:proteolysis"/>
    <property type="evidence" value="ECO:0007669"/>
    <property type="project" value="InterPro"/>
</dbReference>
<evidence type="ECO:0000313" key="6">
    <source>
        <dbReference type="EMBL" id="OEU22947.1"/>
    </source>
</evidence>
<keyword evidence="4" id="KW-0159">Chromosome partition</keyword>
<dbReference type="GO" id="GO:0051307">
    <property type="term" value="P:meiotic chromosome separation"/>
    <property type="evidence" value="ECO:0007669"/>
    <property type="project" value="TreeGrafter"/>
</dbReference>
<evidence type="ECO:0000256" key="1">
    <source>
        <dbReference type="ARBA" id="ARBA00000451"/>
    </source>
</evidence>
<feature type="domain" description="Peptidase C50" evidence="5">
    <location>
        <begin position="80"/>
        <end position="199"/>
    </location>
</feature>
<name>A0A1E7FXT3_9STRA</name>
<dbReference type="InterPro" id="IPR030397">
    <property type="entry name" value="SEPARIN_core_dom"/>
</dbReference>
<proteinExistence type="predicted"/>
<dbReference type="KEGG" id="fcy:FRACYDRAFT_178623"/>
<dbReference type="Pfam" id="PF03568">
    <property type="entry name" value="Separin_C"/>
    <property type="match status" value="1"/>
</dbReference>
<dbReference type="PROSITE" id="PS51700">
    <property type="entry name" value="SEPARIN"/>
    <property type="match status" value="1"/>
</dbReference>
<evidence type="ECO:0000259" key="5">
    <source>
        <dbReference type="PROSITE" id="PS51700"/>
    </source>
</evidence>
<dbReference type="EC" id="3.4.22.49" evidence="2"/>
<keyword evidence="7" id="KW-1185">Reference proteome</keyword>
<dbReference type="GO" id="GO:0004197">
    <property type="term" value="F:cysteine-type endopeptidase activity"/>
    <property type="evidence" value="ECO:0007669"/>
    <property type="project" value="InterPro"/>
</dbReference>
<dbReference type="InterPro" id="IPR005314">
    <property type="entry name" value="Peptidase_C50"/>
</dbReference>
<sequence>MDQDKENEVDTSGHIDSEPSKPDSCLFLILDENLHRFPFEGMPILKGKTVCRVPCISFVLATLREFDADSKSESFPSVDPSSVSYVVDPENNLQATQKRILPTIESLSSSRNWNWDGVVGEIPPTSLFSQGLGRKNGLTMYFGHGGAQVCFSRRRVEELIDFRVSGLLDQSEFDTKSPCNASVLLMGCSSEGVALSYLCAGAPCVVGNLWDVTDNDIDRFSVSLLQQFFDERYSDGNNTHQKRNISLAESVSISRSACKLKHLVGCAPVCYGVPVFLKSTTS</sequence>
<gene>
    <name evidence="6" type="ORF">FRACYDRAFT_178623</name>
</gene>
<dbReference type="PANTHER" id="PTHR12792">
    <property type="entry name" value="EXTRA SPINDLE POLES 1-RELATED"/>
    <property type="match status" value="1"/>
</dbReference>
<organism evidence="6 7">
    <name type="scientific">Fragilariopsis cylindrus CCMP1102</name>
    <dbReference type="NCBI Taxonomy" id="635003"/>
    <lineage>
        <taxon>Eukaryota</taxon>
        <taxon>Sar</taxon>
        <taxon>Stramenopiles</taxon>
        <taxon>Ochrophyta</taxon>
        <taxon>Bacillariophyta</taxon>
        <taxon>Bacillariophyceae</taxon>
        <taxon>Bacillariophycidae</taxon>
        <taxon>Bacillariales</taxon>
        <taxon>Bacillariaceae</taxon>
        <taxon>Fragilariopsis</taxon>
    </lineage>
</organism>
<keyword evidence="3" id="KW-0378">Hydrolase</keyword>
<dbReference type="GO" id="GO:0005737">
    <property type="term" value="C:cytoplasm"/>
    <property type="evidence" value="ECO:0007669"/>
    <property type="project" value="TreeGrafter"/>
</dbReference>
<dbReference type="PANTHER" id="PTHR12792:SF0">
    <property type="entry name" value="SEPARIN"/>
    <property type="match status" value="1"/>
</dbReference>
<dbReference type="Proteomes" id="UP000095751">
    <property type="component" value="Unassembled WGS sequence"/>
</dbReference>
<dbReference type="AlphaFoldDB" id="A0A1E7FXT3"/>
<accession>A0A1E7FXT3</accession>
<dbReference type="EMBL" id="KV784353">
    <property type="protein sequence ID" value="OEU22947.1"/>
    <property type="molecule type" value="Genomic_DNA"/>
</dbReference>
<protein>
    <recommendedName>
        <fullName evidence="2">separase</fullName>
        <ecNumber evidence="2">3.4.22.49</ecNumber>
    </recommendedName>
</protein>
<dbReference type="GO" id="GO:0005634">
    <property type="term" value="C:nucleus"/>
    <property type="evidence" value="ECO:0007669"/>
    <property type="project" value="InterPro"/>
</dbReference>
<dbReference type="InParanoid" id="A0A1E7FXT3"/>
<evidence type="ECO:0000256" key="4">
    <source>
        <dbReference type="ARBA" id="ARBA00022829"/>
    </source>
</evidence>
<evidence type="ECO:0000256" key="2">
    <source>
        <dbReference type="ARBA" id="ARBA00012489"/>
    </source>
</evidence>
<comment type="catalytic activity">
    <reaction evidence="1">
        <text>All bonds known to be hydrolyzed by this endopeptidase have arginine in P1 and an acidic residue in P4. P6 is often occupied by an acidic residue or by a hydroxy-amino-acid residue, the phosphorylation of which enhances cleavage.</text>
        <dbReference type="EC" id="3.4.22.49"/>
    </reaction>
</comment>
<evidence type="ECO:0000313" key="7">
    <source>
        <dbReference type="Proteomes" id="UP000095751"/>
    </source>
</evidence>
<evidence type="ECO:0000256" key="3">
    <source>
        <dbReference type="ARBA" id="ARBA00022801"/>
    </source>
</evidence>